<dbReference type="InterPro" id="IPR036390">
    <property type="entry name" value="WH_DNA-bd_sf"/>
</dbReference>
<keyword evidence="1" id="KW-0805">Transcription regulation</keyword>
<gene>
    <name evidence="5" type="ORF">ACFQRF_13765</name>
</gene>
<keyword evidence="2" id="KW-0238">DNA-binding</keyword>
<dbReference type="InterPro" id="IPR011663">
    <property type="entry name" value="UTRA"/>
</dbReference>
<proteinExistence type="predicted"/>
<dbReference type="SMART" id="SM00345">
    <property type="entry name" value="HTH_GNTR"/>
    <property type="match status" value="1"/>
</dbReference>
<dbReference type="SMART" id="SM00866">
    <property type="entry name" value="UTRA"/>
    <property type="match status" value="1"/>
</dbReference>
<dbReference type="Proteomes" id="UP001596540">
    <property type="component" value="Unassembled WGS sequence"/>
</dbReference>
<comment type="caution">
    <text evidence="5">The sequence shown here is derived from an EMBL/GenBank/DDBJ whole genome shotgun (WGS) entry which is preliminary data.</text>
</comment>
<dbReference type="Gene3D" id="1.10.10.10">
    <property type="entry name" value="Winged helix-like DNA-binding domain superfamily/Winged helix DNA-binding domain"/>
    <property type="match status" value="1"/>
</dbReference>
<evidence type="ECO:0000313" key="6">
    <source>
        <dbReference type="Proteomes" id="UP001596540"/>
    </source>
</evidence>
<sequence>MTINPGDPRPLKDQVADAIWRAVQDGTYNPGERLPSTRALAAHYGVGHPTVTAAIAQLKRSGILESRSGSGTFVKQGKAVPSTGTESHDLLEVAEIPAPAEVADRLGSEAGEPVIVRRRLIRLDDVPAGLIESYYPADIARDTPLAEASHYDSGTIRPLLNLASYDETVFATMPTPDQRQQMYIAEGTPLLGRWRISYNSDNRPVQVTRQLVAADRYTFKHQHPIT</sequence>
<dbReference type="RefSeq" id="WP_379871470.1">
    <property type="nucleotide sequence ID" value="NZ_JBHTBH010000006.1"/>
</dbReference>
<dbReference type="PANTHER" id="PTHR44846">
    <property type="entry name" value="MANNOSYL-D-GLYCERATE TRANSPORT/METABOLISM SYSTEM REPRESSOR MNGR-RELATED"/>
    <property type="match status" value="1"/>
</dbReference>
<dbReference type="CDD" id="cd07377">
    <property type="entry name" value="WHTH_GntR"/>
    <property type="match status" value="1"/>
</dbReference>
<dbReference type="InterPro" id="IPR050679">
    <property type="entry name" value="Bact_HTH_transcr_reg"/>
</dbReference>
<dbReference type="PROSITE" id="PS50949">
    <property type="entry name" value="HTH_GNTR"/>
    <property type="match status" value="1"/>
</dbReference>
<dbReference type="SUPFAM" id="SSF64288">
    <property type="entry name" value="Chorismate lyase-like"/>
    <property type="match status" value="1"/>
</dbReference>
<keyword evidence="3" id="KW-0804">Transcription</keyword>
<evidence type="ECO:0000259" key="4">
    <source>
        <dbReference type="PROSITE" id="PS50949"/>
    </source>
</evidence>
<feature type="domain" description="HTH gntR-type" evidence="4">
    <location>
        <begin position="9"/>
        <end position="77"/>
    </location>
</feature>
<protein>
    <submittedName>
        <fullName evidence="5">GntR family transcriptional regulator</fullName>
    </submittedName>
</protein>
<reference evidence="6" key="1">
    <citation type="journal article" date="2019" name="Int. J. Syst. Evol. Microbiol.">
        <title>The Global Catalogue of Microorganisms (GCM) 10K type strain sequencing project: providing services to taxonomists for standard genome sequencing and annotation.</title>
        <authorList>
            <consortium name="The Broad Institute Genomics Platform"/>
            <consortium name="The Broad Institute Genome Sequencing Center for Infectious Disease"/>
            <person name="Wu L."/>
            <person name="Ma J."/>
        </authorList>
    </citation>
    <scope>NUCLEOTIDE SEQUENCE [LARGE SCALE GENOMIC DNA]</scope>
    <source>
        <strain evidence="6">CGMCC 4.7382</strain>
    </source>
</reference>
<keyword evidence="6" id="KW-1185">Reference proteome</keyword>
<dbReference type="EMBL" id="JBHTBH010000006">
    <property type="protein sequence ID" value="MFC7328813.1"/>
    <property type="molecule type" value="Genomic_DNA"/>
</dbReference>
<evidence type="ECO:0000256" key="3">
    <source>
        <dbReference type="ARBA" id="ARBA00023163"/>
    </source>
</evidence>
<dbReference type="InterPro" id="IPR028978">
    <property type="entry name" value="Chorismate_lyase_/UTRA_dom_sf"/>
</dbReference>
<dbReference type="InterPro" id="IPR000524">
    <property type="entry name" value="Tscrpt_reg_HTH_GntR"/>
</dbReference>
<dbReference type="Pfam" id="PF00392">
    <property type="entry name" value="GntR"/>
    <property type="match status" value="1"/>
</dbReference>
<dbReference type="PANTHER" id="PTHR44846:SF17">
    <property type="entry name" value="GNTR-FAMILY TRANSCRIPTIONAL REGULATOR"/>
    <property type="match status" value="1"/>
</dbReference>
<dbReference type="Gene3D" id="3.40.1410.10">
    <property type="entry name" value="Chorismate lyase-like"/>
    <property type="match status" value="1"/>
</dbReference>
<name>A0ABW2KHE9_9ACTN</name>
<evidence type="ECO:0000256" key="2">
    <source>
        <dbReference type="ARBA" id="ARBA00023125"/>
    </source>
</evidence>
<evidence type="ECO:0000256" key="1">
    <source>
        <dbReference type="ARBA" id="ARBA00023015"/>
    </source>
</evidence>
<organism evidence="5 6">
    <name type="scientific">Marinactinospora rubrisoli</name>
    <dbReference type="NCBI Taxonomy" id="2715399"/>
    <lineage>
        <taxon>Bacteria</taxon>
        <taxon>Bacillati</taxon>
        <taxon>Actinomycetota</taxon>
        <taxon>Actinomycetes</taxon>
        <taxon>Streptosporangiales</taxon>
        <taxon>Nocardiopsidaceae</taxon>
        <taxon>Marinactinospora</taxon>
    </lineage>
</organism>
<accession>A0ABW2KHE9</accession>
<evidence type="ECO:0000313" key="5">
    <source>
        <dbReference type="EMBL" id="MFC7328813.1"/>
    </source>
</evidence>
<dbReference type="Pfam" id="PF07702">
    <property type="entry name" value="UTRA"/>
    <property type="match status" value="1"/>
</dbReference>
<dbReference type="InterPro" id="IPR036388">
    <property type="entry name" value="WH-like_DNA-bd_sf"/>
</dbReference>
<dbReference type="SUPFAM" id="SSF46785">
    <property type="entry name" value="Winged helix' DNA-binding domain"/>
    <property type="match status" value="1"/>
</dbReference>